<keyword evidence="4" id="KW-1185">Reference proteome</keyword>
<evidence type="ECO:0000256" key="1">
    <source>
        <dbReference type="ARBA" id="ARBA00022676"/>
    </source>
</evidence>
<dbReference type="GO" id="GO:0005829">
    <property type="term" value="C:cytosol"/>
    <property type="evidence" value="ECO:0007669"/>
    <property type="project" value="TreeGrafter"/>
</dbReference>
<dbReference type="PANTHER" id="PTHR30160">
    <property type="entry name" value="TETRAACYLDISACCHARIDE 4'-KINASE-RELATED"/>
    <property type="match status" value="1"/>
</dbReference>
<evidence type="ECO:0000313" key="3">
    <source>
        <dbReference type="EMBL" id="KAB0634539.1"/>
    </source>
</evidence>
<keyword evidence="1" id="KW-0328">Glycosyltransferase</keyword>
<evidence type="ECO:0000313" key="4">
    <source>
        <dbReference type="Proteomes" id="UP000430232"/>
    </source>
</evidence>
<dbReference type="AlphaFoldDB" id="A0A6H9SJ93"/>
<dbReference type="Gene3D" id="3.40.50.2000">
    <property type="entry name" value="Glycogen Phosphorylase B"/>
    <property type="match status" value="1"/>
</dbReference>
<dbReference type="GO" id="GO:0009244">
    <property type="term" value="P:lipopolysaccharide core region biosynthetic process"/>
    <property type="evidence" value="ECO:0007669"/>
    <property type="project" value="TreeGrafter"/>
</dbReference>
<keyword evidence="2 3" id="KW-0808">Transferase</keyword>
<accession>A0A6H9SJ93</accession>
<feature type="non-terminal residue" evidence="3">
    <location>
        <position position="1"/>
    </location>
</feature>
<protein>
    <submittedName>
        <fullName evidence="3">Glycosyltransferase family 9 protein</fullName>
    </submittedName>
</protein>
<dbReference type="OrthoDB" id="9807356at2"/>
<comment type="caution">
    <text evidence="3">The sequence shown here is derived from an EMBL/GenBank/DDBJ whole genome shotgun (WGS) entry which is preliminary data.</text>
</comment>
<dbReference type="SUPFAM" id="SSF53756">
    <property type="entry name" value="UDP-Glycosyltransferase/glycogen phosphorylase"/>
    <property type="match status" value="1"/>
</dbReference>
<dbReference type="Proteomes" id="UP000430232">
    <property type="component" value="Unassembled WGS sequence"/>
</dbReference>
<sequence length="185" mass="19273">ASRRWPAERFGDAAARLAPLFDGIAVTGSAGERALVDAVCERAGPRAVPLAGELPLGELGALIETADLLLSNNSGPVHLAAALGTPVVDLYALTNPQHTPWRVPHRALNVDVPCRNCYRSVCNQPGHPCLLGVGVDDVVAATHALLRGSERHALRAAARAAAHDDEPAAANASNVIPFAHVTTRS</sequence>
<dbReference type="CDD" id="cd03789">
    <property type="entry name" value="GT9_LPS_heptosyltransferase"/>
    <property type="match status" value="1"/>
</dbReference>
<proteinExistence type="predicted"/>
<reference evidence="3 4" key="1">
    <citation type="submission" date="2019-09" db="EMBL/GenBank/DDBJ databases">
        <title>Draft genome sequences of 48 bacterial type strains from the CCUG.</title>
        <authorList>
            <person name="Tunovic T."/>
            <person name="Pineiro-Iglesias B."/>
            <person name="Unosson C."/>
            <person name="Inganas E."/>
            <person name="Ohlen M."/>
            <person name="Cardew S."/>
            <person name="Jensie-Markopoulos S."/>
            <person name="Salva-Serra F."/>
            <person name="Jaen-Luchoro D."/>
            <person name="Karlsson R."/>
            <person name="Svensson-Stadler L."/>
            <person name="Chun J."/>
            <person name="Moore E."/>
        </authorList>
    </citation>
    <scope>NUCLEOTIDE SEQUENCE [LARGE SCALE GENOMIC DNA]</scope>
    <source>
        <strain evidence="3 4">CCUG 54555</strain>
    </source>
</reference>
<dbReference type="EMBL" id="VZOJ01000094">
    <property type="protein sequence ID" value="KAB0634539.1"/>
    <property type="molecule type" value="Genomic_DNA"/>
</dbReference>
<dbReference type="InterPro" id="IPR002201">
    <property type="entry name" value="Glyco_trans_9"/>
</dbReference>
<dbReference type="GO" id="GO:0008713">
    <property type="term" value="F:ADP-heptose-lipopolysaccharide heptosyltransferase activity"/>
    <property type="evidence" value="ECO:0007669"/>
    <property type="project" value="TreeGrafter"/>
</dbReference>
<gene>
    <name evidence="3" type="ORF">F7R21_25810</name>
</gene>
<dbReference type="Pfam" id="PF01075">
    <property type="entry name" value="Glyco_transf_9"/>
    <property type="match status" value="1"/>
</dbReference>
<dbReference type="PANTHER" id="PTHR30160:SF1">
    <property type="entry name" value="LIPOPOLYSACCHARIDE 1,2-N-ACETYLGLUCOSAMINETRANSFERASE-RELATED"/>
    <property type="match status" value="1"/>
</dbReference>
<dbReference type="InterPro" id="IPR051199">
    <property type="entry name" value="LPS_LOS_Heptosyltrfase"/>
</dbReference>
<evidence type="ECO:0000256" key="2">
    <source>
        <dbReference type="ARBA" id="ARBA00022679"/>
    </source>
</evidence>
<organism evidence="3 4">
    <name type="scientific">Burkholderia latens</name>
    <dbReference type="NCBI Taxonomy" id="488446"/>
    <lineage>
        <taxon>Bacteria</taxon>
        <taxon>Pseudomonadati</taxon>
        <taxon>Pseudomonadota</taxon>
        <taxon>Betaproteobacteria</taxon>
        <taxon>Burkholderiales</taxon>
        <taxon>Burkholderiaceae</taxon>
        <taxon>Burkholderia</taxon>
        <taxon>Burkholderia cepacia complex</taxon>
    </lineage>
</organism>
<name>A0A6H9SJ93_9BURK</name>
<dbReference type="RefSeq" id="WP_151067069.1">
    <property type="nucleotide sequence ID" value="NZ_VZOJ01000094.1"/>
</dbReference>